<feature type="compositionally biased region" description="Low complexity" evidence="3">
    <location>
        <begin position="320"/>
        <end position="333"/>
    </location>
</feature>
<organism evidence="7 8">
    <name type="scientific">Bifidobacterium subtile</name>
    <dbReference type="NCBI Taxonomy" id="77635"/>
    <lineage>
        <taxon>Bacteria</taxon>
        <taxon>Bacillati</taxon>
        <taxon>Actinomycetota</taxon>
        <taxon>Actinomycetes</taxon>
        <taxon>Bifidobacteriales</taxon>
        <taxon>Bifidobacteriaceae</taxon>
        <taxon>Bifidobacterium</taxon>
    </lineage>
</organism>
<dbReference type="STRING" id="77635.BISU_0535"/>
<dbReference type="SUPFAM" id="SSF111369">
    <property type="entry name" value="HlyD-like secretion proteins"/>
    <property type="match status" value="1"/>
</dbReference>
<evidence type="ECO:0000256" key="2">
    <source>
        <dbReference type="SAM" id="Coils"/>
    </source>
</evidence>
<dbReference type="Gene3D" id="2.40.30.170">
    <property type="match status" value="1"/>
</dbReference>
<keyword evidence="4" id="KW-0812">Transmembrane</keyword>
<feature type="region of interest" description="Disordered" evidence="3">
    <location>
        <begin position="320"/>
        <end position="339"/>
    </location>
</feature>
<sequence length="463" mass="46996">MNRTTTIHGALLPSACKTSAAACCPAPQKVLKSMKADFGRLMQERKVRKKKRLIRRIIIAVVIAALVLGFIVYNALRPAAGSGANAAPTATVEQGRFIDQVSSTGAIEPISSTVVAPQVDGTIGEVKVQEGANVNAGDVLFTINNDKLDQDANQAYFALQAAQSSLNAAQAQVGQINTSVANARRQGGAQGDAAASAAGEQLPAAQSGVDSAQIAVQQAQATYDQAAAQLDKRTVTAPVAGTILTMSAVSGATVSAAGTAAASGNGKPLCQISDLSRMKVNVNVNELDITKIAKDQAAKVTFSAVPGLTLDATVDTIASTTSQGDSSDSAAGAGSQGSGNTGYAVRLIIPSPDPRLKPGMTAGVKITTKNIDDTLMVPISAITDDNRGGSYVMLETNADTHELKRVGVKVKDKNSTKAAVDGNLKKGDKVVVAAGASGVEGSSGADGSATVGSASEAPLEKVR</sequence>
<feature type="coiled-coil region" evidence="2">
    <location>
        <begin position="166"/>
        <end position="229"/>
    </location>
</feature>
<dbReference type="Proteomes" id="UP000029055">
    <property type="component" value="Unassembled WGS sequence"/>
</dbReference>
<keyword evidence="2" id="KW-0175">Coiled coil</keyword>
<evidence type="ECO:0000256" key="4">
    <source>
        <dbReference type="SAM" id="Phobius"/>
    </source>
</evidence>
<evidence type="ECO:0000256" key="3">
    <source>
        <dbReference type="SAM" id="MobiDB-lite"/>
    </source>
</evidence>
<feature type="compositionally biased region" description="Low complexity" evidence="3">
    <location>
        <begin position="438"/>
        <end position="449"/>
    </location>
</feature>
<protein>
    <submittedName>
        <fullName evidence="7">RND family efflux transporter</fullName>
    </submittedName>
</protein>
<dbReference type="Pfam" id="PF25990">
    <property type="entry name" value="Beta-barrel_YknX"/>
    <property type="match status" value="1"/>
</dbReference>
<dbReference type="EMBL" id="JGZR01000003">
    <property type="protein sequence ID" value="KFJ04528.1"/>
    <property type="molecule type" value="Genomic_DNA"/>
</dbReference>
<dbReference type="Gene3D" id="2.40.50.100">
    <property type="match status" value="1"/>
</dbReference>
<evidence type="ECO:0000259" key="6">
    <source>
        <dbReference type="Pfam" id="PF25990"/>
    </source>
</evidence>
<proteinExistence type="inferred from homology"/>
<reference evidence="7 8" key="1">
    <citation type="submission" date="2014-03" db="EMBL/GenBank/DDBJ databases">
        <title>Genomics of Bifidobacteria.</title>
        <authorList>
            <person name="Ventura M."/>
            <person name="Milani C."/>
            <person name="Lugli G.A."/>
        </authorList>
    </citation>
    <scope>NUCLEOTIDE SEQUENCE [LARGE SCALE GENOMIC DNA]</scope>
    <source>
        <strain evidence="7 8">LMG 11597</strain>
    </source>
</reference>
<evidence type="ECO:0000313" key="8">
    <source>
        <dbReference type="Proteomes" id="UP000029055"/>
    </source>
</evidence>
<evidence type="ECO:0000313" key="7">
    <source>
        <dbReference type="EMBL" id="KFJ04528.1"/>
    </source>
</evidence>
<feature type="region of interest" description="Disordered" evidence="3">
    <location>
        <begin position="438"/>
        <end position="463"/>
    </location>
</feature>
<accession>A0A087E9S7</accession>
<gene>
    <name evidence="7" type="ORF">BISU_0535</name>
</gene>
<dbReference type="PANTHER" id="PTHR30469">
    <property type="entry name" value="MULTIDRUG RESISTANCE PROTEIN MDTA"/>
    <property type="match status" value="1"/>
</dbReference>
<feature type="transmembrane region" description="Helical" evidence="4">
    <location>
        <begin position="53"/>
        <end position="76"/>
    </location>
</feature>
<comment type="caution">
    <text evidence="7">The sequence shown here is derived from an EMBL/GenBank/DDBJ whole genome shotgun (WGS) entry which is preliminary data.</text>
</comment>
<dbReference type="InterPro" id="IPR058625">
    <property type="entry name" value="MdtA-like_BSH"/>
</dbReference>
<dbReference type="eggNOG" id="COG0845">
    <property type="taxonomic scope" value="Bacteria"/>
</dbReference>
<name>A0A087E9S7_9BIFI</name>
<dbReference type="Pfam" id="PF25917">
    <property type="entry name" value="BSH_RND"/>
    <property type="match status" value="1"/>
</dbReference>
<dbReference type="AlphaFoldDB" id="A0A087E9S7"/>
<keyword evidence="4" id="KW-0472">Membrane</keyword>
<feature type="domain" description="Multidrug resistance protein MdtA-like barrel-sandwich hybrid" evidence="5">
    <location>
        <begin position="115"/>
        <end position="261"/>
    </location>
</feature>
<evidence type="ECO:0000256" key="1">
    <source>
        <dbReference type="ARBA" id="ARBA00009477"/>
    </source>
</evidence>
<keyword evidence="4" id="KW-1133">Transmembrane helix</keyword>
<evidence type="ECO:0000259" key="5">
    <source>
        <dbReference type="Pfam" id="PF25917"/>
    </source>
</evidence>
<dbReference type="NCBIfam" id="TIGR01730">
    <property type="entry name" value="RND_mfp"/>
    <property type="match status" value="1"/>
</dbReference>
<dbReference type="PANTHER" id="PTHR30469:SF33">
    <property type="entry name" value="SLR1207 PROTEIN"/>
    <property type="match status" value="1"/>
</dbReference>
<comment type="similarity">
    <text evidence="1">Belongs to the membrane fusion protein (MFP) (TC 8.A.1) family.</text>
</comment>
<dbReference type="Gene3D" id="2.40.420.20">
    <property type="match status" value="1"/>
</dbReference>
<dbReference type="InterPro" id="IPR006143">
    <property type="entry name" value="RND_pump_MFP"/>
</dbReference>
<dbReference type="InterPro" id="IPR058636">
    <property type="entry name" value="Beta-barrel_YknX"/>
</dbReference>
<dbReference type="GO" id="GO:1990281">
    <property type="term" value="C:efflux pump complex"/>
    <property type="evidence" value="ECO:0007669"/>
    <property type="project" value="TreeGrafter"/>
</dbReference>
<dbReference type="GO" id="GO:0015562">
    <property type="term" value="F:efflux transmembrane transporter activity"/>
    <property type="evidence" value="ECO:0007669"/>
    <property type="project" value="TreeGrafter"/>
</dbReference>
<keyword evidence="8" id="KW-1185">Reference proteome</keyword>
<feature type="domain" description="YknX-like beta-barrel" evidence="6">
    <location>
        <begin position="278"/>
        <end position="366"/>
    </location>
</feature>